<dbReference type="RefSeq" id="WP_280943487.1">
    <property type="nucleotide sequence ID" value="NZ_JARYGX010000025.1"/>
</dbReference>
<gene>
    <name evidence="2" type="ORF">QF205_14515</name>
</gene>
<organism evidence="2 3">
    <name type="scientific">Luteimonas composti</name>
    <dbReference type="NCBI Taxonomy" id="398257"/>
    <lineage>
        <taxon>Bacteria</taxon>
        <taxon>Pseudomonadati</taxon>
        <taxon>Pseudomonadota</taxon>
        <taxon>Gammaproteobacteria</taxon>
        <taxon>Lysobacterales</taxon>
        <taxon>Lysobacteraceae</taxon>
        <taxon>Luteimonas</taxon>
    </lineage>
</organism>
<dbReference type="PANTHER" id="PTHR12526">
    <property type="entry name" value="GLYCOSYLTRANSFERASE"/>
    <property type="match status" value="1"/>
</dbReference>
<dbReference type="Pfam" id="PF13692">
    <property type="entry name" value="Glyco_trans_1_4"/>
    <property type="match status" value="1"/>
</dbReference>
<dbReference type="PANTHER" id="PTHR12526:SF600">
    <property type="entry name" value="GLYCOSYL TRANSFERASE GROUP 1"/>
    <property type="match status" value="1"/>
</dbReference>
<dbReference type="Pfam" id="PF13439">
    <property type="entry name" value="Glyco_transf_4"/>
    <property type="match status" value="1"/>
</dbReference>
<sequence length="390" mass="43927">MKVLYHHRTQGKRVEGVHIRGVANALRELGCEVRVVSFPGADPEREPVAATTGEGKGRLATLVSRLPGVLFEFAELGYNLVTWWRIRAEIRRNRPDFIYERYSLFLFMTIWIARSEGIPIILEINDSAVVQRLRPLWLKSLARRIEAWCMTHATGIVFISTYFRNLLADHYGRLPPSVVSPNAVDARFDPTRCDRDALRRAQGLEGRVVCGHMGVFARWHGVPGFVESIIDRLDEAPGLTLLIVGDGEDLPAVRREVEARGLGDRIRLPGRVPHHEIPQWVACMDYAFLPDSNEYGSPMKLFELMAMGVAVVAPDYDPVAEVIESGRTGWLFPRKDVRACVDQVLALCGREDERERVGAAARAYIERERRWRNNAQQLLSLLPGAQGATA</sequence>
<evidence type="ECO:0000259" key="1">
    <source>
        <dbReference type="Pfam" id="PF13439"/>
    </source>
</evidence>
<dbReference type="EC" id="2.4.-.-" evidence="2"/>
<evidence type="ECO:0000313" key="3">
    <source>
        <dbReference type="Proteomes" id="UP001160550"/>
    </source>
</evidence>
<accession>A0ABT6MUI4</accession>
<dbReference type="Gene3D" id="3.40.50.2000">
    <property type="entry name" value="Glycogen Phosphorylase B"/>
    <property type="match status" value="2"/>
</dbReference>
<dbReference type="InterPro" id="IPR028098">
    <property type="entry name" value="Glyco_trans_4-like_N"/>
</dbReference>
<protein>
    <submittedName>
        <fullName evidence="2">Glycosyltransferase</fullName>
        <ecNumber evidence="2">2.4.-.-</ecNumber>
    </submittedName>
</protein>
<keyword evidence="3" id="KW-1185">Reference proteome</keyword>
<reference evidence="2" key="1">
    <citation type="journal article" date="2007" name="Int. J. Syst. Evol. Microbiol.">
        <title>Luteimonas composti sp. nov., a moderately thermophilic bacterium isolated from food waste.</title>
        <authorList>
            <person name="Young C.C."/>
            <person name="Kampfer P."/>
            <person name="Chen W.M."/>
            <person name="Yen W.S."/>
            <person name="Arun A.B."/>
            <person name="Lai W.A."/>
            <person name="Shen F.T."/>
            <person name="Rekha P.D."/>
            <person name="Lin K.Y."/>
            <person name="Chou J.H."/>
        </authorList>
    </citation>
    <scope>NUCLEOTIDE SEQUENCE</scope>
    <source>
        <strain evidence="2">CC-YY355</strain>
    </source>
</reference>
<keyword evidence="2" id="KW-0808">Transferase</keyword>
<feature type="domain" description="Glycosyltransferase subfamily 4-like N-terminal" evidence="1">
    <location>
        <begin position="17"/>
        <end position="186"/>
    </location>
</feature>
<dbReference type="Proteomes" id="UP001160550">
    <property type="component" value="Unassembled WGS sequence"/>
</dbReference>
<dbReference type="SUPFAM" id="SSF53756">
    <property type="entry name" value="UDP-Glycosyltransferase/glycogen phosphorylase"/>
    <property type="match status" value="1"/>
</dbReference>
<proteinExistence type="predicted"/>
<name>A0ABT6MUI4_9GAMM</name>
<evidence type="ECO:0000313" key="2">
    <source>
        <dbReference type="EMBL" id="MDH7454272.1"/>
    </source>
</evidence>
<comment type="caution">
    <text evidence="2">The sequence shown here is derived from an EMBL/GenBank/DDBJ whole genome shotgun (WGS) entry which is preliminary data.</text>
</comment>
<dbReference type="GO" id="GO:0016757">
    <property type="term" value="F:glycosyltransferase activity"/>
    <property type="evidence" value="ECO:0007669"/>
    <property type="project" value="UniProtKB-KW"/>
</dbReference>
<keyword evidence="2" id="KW-0328">Glycosyltransferase</keyword>
<dbReference type="EMBL" id="JARYGX010000025">
    <property type="protein sequence ID" value="MDH7454272.1"/>
    <property type="molecule type" value="Genomic_DNA"/>
</dbReference>
<reference evidence="2" key="2">
    <citation type="submission" date="2023-04" db="EMBL/GenBank/DDBJ databases">
        <authorList>
            <person name="Sun J.-Q."/>
        </authorList>
    </citation>
    <scope>NUCLEOTIDE SEQUENCE</scope>
    <source>
        <strain evidence="2">CC-YY355</strain>
    </source>
</reference>